<evidence type="ECO:0000313" key="2">
    <source>
        <dbReference type="Proteomes" id="UP000186601"/>
    </source>
</evidence>
<dbReference type="Proteomes" id="UP000186601">
    <property type="component" value="Unassembled WGS sequence"/>
</dbReference>
<dbReference type="Gene3D" id="2.60.40.420">
    <property type="entry name" value="Cupredoxins - blue copper proteins"/>
    <property type="match status" value="1"/>
</dbReference>
<dbReference type="InterPro" id="IPR052953">
    <property type="entry name" value="Ser-rich/MCO-related"/>
</dbReference>
<dbReference type="PANTHER" id="PTHR34883">
    <property type="entry name" value="SERINE-RICH PROTEIN, PUTATIVE-RELATED-RELATED"/>
    <property type="match status" value="1"/>
</dbReference>
<gene>
    <name evidence="1" type="ORF">PHLCEN_2v253</name>
</gene>
<dbReference type="SUPFAM" id="SSF49503">
    <property type="entry name" value="Cupredoxins"/>
    <property type="match status" value="1"/>
</dbReference>
<evidence type="ECO:0000313" key="1">
    <source>
        <dbReference type="EMBL" id="PSS37911.1"/>
    </source>
</evidence>
<dbReference type="CDD" id="cd00920">
    <property type="entry name" value="Cupredoxin"/>
    <property type="match status" value="1"/>
</dbReference>
<dbReference type="PANTHER" id="PTHR34883:SF15">
    <property type="entry name" value="EXTRACELLULAR SERINE-RICH PROTEIN"/>
    <property type="match status" value="1"/>
</dbReference>
<dbReference type="AlphaFoldDB" id="A0A2R6S6J3"/>
<dbReference type="EMBL" id="MLYV02000020">
    <property type="protein sequence ID" value="PSS37911.1"/>
    <property type="molecule type" value="Genomic_DNA"/>
</dbReference>
<accession>A0A2R6S6J3</accession>
<name>A0A2R6S6J3_9APHY</name>
<sequence length="230" mass="22714">MHFSTFLAAALPIGAAMAATVPITVGENGTLTFTPSSVTAVSGDVLAFTFVSKNHTVTQSTFADPCTELTPTAIDSGFQFVSDPTQPLTFNHTLTDADVAAPLWFYCRQTGHCQMGMVLAVNPTAQKTFGAFQQAAMASGSSVASVAPGSTLSGPSSSASAGTSPTDQSSAAAQSGSPTASSNAPDSSNTAPPSGSAPPSTTTSNAAGVLSAGSAGSLLTGIALLFGLVI</sequence>
<protein>
    <submittedName>
        <fullName evidence="1">Uncharacterized protein</fullName>
    </submittedName>
</protein>
<comment type="caution">
    <text evidence="1">The sequence shown here is derived from an EMBL/GenBank/DDBJ whole genome shotgun (WGS) entry which is preliminary data.</text>
</comment>
<organism evidence="1 2">
    <name type="scientific">Hermanssonia centrifuga</name>
    <dbReference type="NCBI Taxonomy" id="98765"/>
    <lineage>
        <taxon>Eukaryota</taxon>
        <taxon>Fungi</taxon>
        <taxon>Dikarya</taxon>
        <taxon>Basidiomycota</taxon>
        <taxon>Agaricomycotina</taxon>
        <taxon>Agaricomycetes</taxon>
        <taxon>Polyporales</taxon>
        <taxon>Meruliaceae</taxon>
        <taxon>Hermanssonia</taxon>
    </lineage>
</organism>
<keyword evidence="2" id="KW-1185">Reference proteome</keyword>
<proteinExistence type="predicted"/>
<dbReference type="STRING" id="98765.A0A2R6S6J3"/>
<reference evidence="1 2" key="1">
    <citation type="submission" date="2018-02" db="EMBL/GenBank/DDBJ databases">
        <title>Genome sequence of the basidiomycete white-rot fungus Phlebia centrifuga.</title>
        <authorList>
            <person name="Granchi Z."/>
            <person name="Peng M."/>
            <person name="de Vries R.P."/>
            <person name="Hilden K."/>
            <person name="Makela M.R."/>
            <person name="Grigoriev I."/>
            <person name="Riley R."/>
        </authorList>
    </citation>
    <scope>NUCLEOTIDE SEQUENCE [LARGE SCALE GENOMIC DNA]</scope>
    <source>
        <strain evidence="1 2">FBCC195</strain>
    </source>
</reference>
<dbReference type="OrthoDB" id="1921208at2759"/>
<dbReference type="InterPro" id="IPR008972">
    <property type="entry name" value="Cupredoxin"/>
</dbReference>